<evidence type="ECO:0000313" key="1">
    <source>
        <dbReference type="EMBL" id="GAF71649.1"/>
    </source>
</evidence>
<proteinExistence type="predicted"/>
<dbReference type="EMBL" id="BARS01006644">
    <property type="protein sequence ID" value="GAF71649.1"/>
    <property type="molecule type" value="Genomic_DNA"/>
</dbReference>
<organism evidence="1">
    <name type="scientific">marine sediment metagenome</name>
    <dbReference type="NCBI Taxonomy" id="412755"/>
    <lineage>
        <taxon>unclassified sequences</taxon>
        <taxon>metagenomes</taxon>
        <taxon>ecological metagenomes</taxon>
    </lineage>
</organism>
<sequence>MYSHTDNTIKTTIKQAIDGFLSNCKVEGRLTLTIRNAYQELTMESGIIYTCAHEKD</sequence>
<protein>
    <submittedName>
        <fullName evidence="1">Uncharacterized protein</fullName>
    </submittedName>
</protein>
<name>X0RS28_9ZZZZ</name>
<gene>
    <name evidence="1" type="ORF">S01H1_12921</name>
</gene>
<reference evidence="1" key="1">
    <citation type="journal article" date="2014" name="Front. Microbiol.">
        <title>High frequency of phylogenetically diverse reductive dehalogenase-homologous genes in deep subseafloor sedimentary metagenomes.</title>
        <authorList>
            <person name="Kawai M."/>
            <person name="Futagami T."/>
            <person name="Toyoda A."/>
            <person name="Takaki Y."/>
            <person name="Nishi S."/>
            <person name="Hori S."/>
            <person name="Arai W."/>
            <person name="Tsubouchi T."/>
            <person name="Morono Y."/>
            <person name="Uchiyama I."/>
            <person name="Ito T."/>
            <person name="Fujiyama A."/>
            <person name="Inagaki F."/>
            <person name="Takami H."/>
        </authorList>
    </citation>
    <scope>NUCLEOTIDE SEQUENCE</scope>
    <source>
        <strain evidence="1">Expedition CK06-06</strain>
    </source>
</reference>
<accession>X0RS28</accession>
<comment type="caution">
    <text evidence="1">The sequence shown here is derived from an EMBL/GenBank/DDBJ whole genome shotgun (WGS) entry which is preliminary data.</text>
</comment>
<dbReference type="AlphaFoldDB" id="X0RS28"/>